<accession>A0A1I6KT48</accession>
<keyword evidence="1" id="KW-0812">Transmembrane</keyword>
<feature type="transmembrane region" description="Helical" evidence="1">
    <location>
        <begin position="69"/>
        <end position="90"/>
    </location>
</feature>
<keyword evidence="1" id="KW-1133">Transmembrane helix</keyword>
<keyword evidence="1" id="KW-0472">Membrane</keyword>
<dbReference type="EMBL" id="FOYZ01000010">
    <property type="protein sequence ID" value="SFR94198.1"/>
    <property type="molecule type" value="Genomic_DNA"/>
</dbReference>
<dbReference type="AlphaFoldDB" id="A0A1I6KT48"/>
<keyword evidence="3" id="KW-1185">Reference proteome</keyword>
<evidence type="ECO:0000313" key="2">
    <source>
        <dbReference type="EMBL" id="SFR94198.1"/>
    </source>
</evidence>
<feature type="transmembrane region" description="Helical" evidence="1">
    <location>
        <begin position="7"/>
        <end position="26"/>
    </location>
</feature>
<feature type="transmembrane region" description="Helical" evidence="1">
    <location>
        <begin position="46"/>
        <end position="64"/>
    </location>
</feature>
<gene>
    <name evidence="2" type="ORF">SAMN05661086_02664</name>
</gene>
<name>A0A1I6KT48_9FIRM</name>
<dbReference type="Proteomes" id="UP000199659">
    <property type="component" value="Unassembled WGS sequence"/>
</dbReference>
<dbReference type="RefSeq" id="WP_092561582.1">
    <property type="nucleotide sequence ID" value="NZ_FOYZ01000010.1"/>
</dbReference>
<sequence>MNKGNNALYSFLGGLAMLVVGLYFFMNKVTVTSYFFQGVRFGRFDVAGGVIVVPLIIGVVIVFANPDSIVGKIVCGLGVLLIVASIISTTHLQLNQMTLFEWILYMVLIFGGTGLLARVLFQGSGNKKDKNN</sequence>
<organism evidence="2 3">
    <name type="scientific">Anaeromicropila populeti</name>
    <dbReference type="NCBI Taxonomy" id="37658"/>
    <lineage>
        <taxon>Bacteria</taxon>
        <taxon>Bacillati</taxon>
        <taxon>Bacillota</taxon>
        <taxon>Clostridia</taxon>
        <taxon>Lachnospirales</taxon>
        <taxon>Lachnospiraceae</taxon>
        <taxon>Anaeromicropila</taxon>
    </lineage>
</organism>
<dbReference type="OrthoDB" id="2058376at2"/>
<reference evidence="2 3" key="1">
    <citation type="submission" date="2016-10" db="EMBL/GenBank/DDBJ databases">
        <authorList>
            <person name="de Groot N.N."/>
        </authorList>
    </citation>
    <scope>NUCLEOTIDE SEQUENCE [LARGE SCALE GENOMIC DNA]</scope>
    <source>
        <strain evidence="2 3">743A</strain>
    </source>
</reference>
<evidence type="ECO:0000256" key="1">
    <source>
        <dbReference type="SAM" id="Phobius"/>
    </source>
</evidence>
<evidence type="ECO:0000313" key="3">
    <source>
        <dbReference type="Proteomes" id="UP000199659"/>
    </source>
</evidence>
<protein>
    <submittedName>
        <fullName evidence="2">Uncharacterized protein</fullName>
    </submittedName>
</protein>
<dbReference type="STRING" id="37658.SAMN05661086_02664"/>
<feature type="transmembrane region" description="Helical" evidence="1">
    <location>
        <begin position="102"/>
        <end position="121"/>
    </location>
</feature>
<proteinExistence type="predicted"/>